<sequence>MSTARIRVHSVQSFSVSSASSMQQIISVWVRDPRIQKNDFWHAYLDYEICLHTDSVCFTKKISTVRRRYSEFVWLRQKLQANSLLRIQLPELPPKNPFFSLNNARQIGDRMKGLQKFLEQILQSPLLLSDSCLHLFLQSQLSVAKMEACAAGRTHYSVAQAVQQCGLRRFHSEEDLQKDLSLSCDSDSDSSECRDPEHKIKDLAISKSKSAGLLDLMGSSQEEMLSCSSGST</sequence>
<reference evidence="12" key="2">
    <citation type="submission" date="2025-08" db="UniProtKB">
        <authorList>
            <consortium name="Ensembl"/>
        </authorList>
    </citation>
    <scope>IDENTIFICATION</scope>
</reference>
<protein>
    <recommendedName>
        <fullName evidence="11">PX domain-containing protein</fullName>
    </recommendedName>
</protein>
<dbReference type="GO" id="GO:0016050">
    <property type="term" value="P:vesicle organization"/>
    <property type="evidence" value="ECO:0007669"/>
    <property type="project" value="TreeGrafter"/>
</dbReference>
<dbReference type="Gene3D" id="3.30.1520.10">
    <property type="entry name" value="Phox-like domain"/>
    <property type="match status" value="1"/>
</dbReference>
<comment type="subcellular location">
    <subcellularLocation>
        <location evidence="2">Cytoplasm</location>
    </subcellularLocation>
    <subcellularLocation>
        <location evidence="10">Endomembrane system</location>
        <topology evidence="10">Peripheral membrane protein</topology>
        <orientation evidence="10">Cytoplasmic side</orientation>
    </subcellularLocation>
    <subcellularLocation>
        <location evidence="1">Endosome</location>
    </subcellularLocation>
</comment>
<dbReference type="PANTHER" id="PTHR46209">
    <property type="entry name" value="PX DOMAIN-CONTAINING PROTEIN"/>
    <property type="match status" value="1"/>
</dbReference>
<evidence type="ECO:0000256" key="4">
    <source>
        <dbReference type="ARBA" id="ARBA00022448"/>
    </source>
</evidence>
<evidence type="ECO:0000256" key="1">
    <source>
        <dbReference type="ARBA" id="ARBA00004177"/>
    </source>
</evidence>
<evidence type="ECO:0000256" key="7">
    <source>
        <dbReference type="ARBA" id="ARBA00022927"/>
    </source>
</evidence>
<evidence type="ECO:0000256" key="9">
    <source>
        <dbReference type="ARBA" id="ARBA00023136"/>
    </source>
</evidence>
<reference evidence="12" key="3">
    <citation type="submission" date="2025-09" db="UniProtKB">
        <authorList>
            <consortium name="Ensembl"/>
        </authorList>
    </citation>
    <scope>IDENTIFICATION</scope>
</reference>
<dbReference type="GO" id="GO:0006886">
    <property type="term" value="P:intracellular protein transport"/>
    <property type="evidence" value="ECO:0007669"/>
    <property type="project" value="InterPro"/>
</dbReference>
<dbReference type="InterPro" id="IPR036871">
    <property type="entry name" value="PX_dom_sf"/>
</dbReference>
<comment type="similarity">
    <text evidence="3">Belongs to the sorting nexin family.</text>
</comment>
<dbReference type="InterPro" id="IPR043544">
    <property type="entry name" value="SNX10/11"/>
</dbReference>
<organism evidence="12 13">
    <name type="scientific">Amphiprion ocellaris</name>
    <name type="common">Clown anemonefish</name>
    <dbReference type="NCBI Taxonomy" id="80972"/>
    <lineage>
        <taxon>Eukaryota</taxon>
        <taxon>Metazoa</taxon>
        <taxon>Chordata</taxon>
        <taxon>Craniata</taxon>
        <taxon>Vertebrata</taxon>
        <taxon>Euteleostomi</taxon>
        <taxon>Actinopterygii</taxon>
        <taxon>Neopterygii</taxon>
        <taxon>Teleostei</taxon>
        <taxon>Neoteleostei</taxon>
        <taxon>Acanthomorphata</taxon>
        <taxon>Ovalentaria</taxon>
        <taxon>Pomacentridae</taxon>
        <taxon>Amphiprion</taxon>
    </lineage>
</organism>
<dbReference type="AlphaFoldDB" id="A0A3Q1AIR3"/>
<dbReference type="KEGG" id="aoce:111588853"/>
<evidence type="ECO:0000256" key="10">
    <source>
        <dbReference type="ARBA" id="ARBA00029433"/>
    </source>
</evidence>
<keyword evidence="8" id="KW-0446">Lipid-binding</keyword>
<dbReference type="Pfam" id="PF00787">
    <property type="entry name" value="PX"/>
    <property type="match status" value="1"/>
</dbReference>
<evidence type="ECO:0000313" key="12">
    <source>
        <dbReference type="Ensembl" id="ENSAOCP00000000958.2"/>
    </source>
</evidence>
<evidence type="ECO:0000256" key="5">
    <source>
        <dbReference type="ARBA" id="ARBA00022490"/>
    </source>
</evidence>
<dbReference type="InterPro" id="IPR001683">
    <property type="entry name" value="PX_dom"/>
</dbReference>
<dbReference type="PROSITE" id="PS50195">
    <property type="entry name" value="PX"/>
    <property type="match status" value="1"/>
</dbReference>
<dbReference type="GO" id="GO:1901981">
    <property type="term" value="F:phosphatidylinositol phosphate binding"/>
    <property type="evidence" value="ECO:0007669"/>
    <property type="project" value="TreeGrafter"/>
</dbReference>
<dbReference type="SUPFAM" id="SSF64268">
    <property type="entry name" value="PX domain"/>
    <property type="match status" value="1"/>
</dbReference>
<accession>A0A3Q1AIR3</accession>
<dbReference type="OMA" id="SMLMVQL"/>
<evidence type="ECO:0000313" key="13">
    <source>
        <dbReference type="Proteomes" id="UP001501940"/>
    </source>
</evidence>
<dbReference type="GO" id="GO:0005768">
    <property type="term" value="C:endosome"/>
    <property type="evidence" value="ECO:0007669"/>
    <property type="project" value="UniProtKB-SubCell"/>
</dbReference>
<dbReference type="RefSeq" id="XP_023155206.1">
    <property type="nucleotide sequence ID" value="XM_023299438.3"/>
</dbReference>
<reference evidence="12 13" key="1">
    <citation type="submission" date="2022-01" db="EMBL/GenBank/DDBJ databases">
        <title>A chromosome-scale genome assembly of the false clownfish, Amphiprion ocellaris.</title>
        <authorList>
            <person name="Ryu T."/>
        </authorList>
    </citation>
    <scope>NUCLEOTIDE SEQUENCE [LARGE SCALE GENOMIC DNA]</scope>
</reference>
<evidence type="ECO:0000256" key="6">
    <source>
        <dbReference type="ARBA" id="ARBA00022753"/>
    </source>
</evidence>
<keyword evidence="4" id="KW-0813">Transport</keyword>
<evidence type="ECO:0000259" key="11">
    <source>
        <dbReference type="PROSITE" id="PS50195"/>
    </source>
</evidence>
<evidence type="ECO:0000256" key="2">
    <source>
        <dbReference type="ARBA" id="ARBA00004496"/>
    </source>
</evidence>
<dbReference type="GeneTree" id="ENSGT00940000156007"/>
<keyword evidence="9" id="KW-0472">Membrane</keyword>
<dbReference type="GeneID" id="111588853"/>
<evidence type="ECO:0000256" key="8">
    <source>
        <dbReference type="ARBA" id="ARBA00023121"/>
    </source>
</evidence>
<keyword evidence="7" id="KW-0653">Protein transport</keyword>
<dbReference type="Proteomes" id="UP001501940">
    <property type="component" value="Chromosome 9"/>
</dbReference>
<dbReference type="SMART" id="SM00312">
    <property type="entry name" value="PX"/>
    <property type="match status" value="1"/>
</dbReference>
<keyword evidence="6" id="KW-0967">Endosome</keyword>
<dbReference type="GO" id="GO:0060271">
    <property type="term" value="P:cilium assembly"/>
    <property type="evidence" value="ECO:0007669"/>
    <property type="project" value="TreeGrafter"/>
</dbReference>
<evidence type="ECO:0000256" key="3">
    <source>
        <dbReference type="ARBA" id="ARBA00010883"/>
    </source>
</evidence>
<dbReference type="PANTHER" id="PTHR46209:SF4">
    <property type="entry name" value="SORTING NEXIN-10B"/>
    <property type="match status" value="1"/>
</dbReference>
<dbReference type="CTD" id="569469"/>
<keyword evidence="5" id="KW-0963">Cytoplasm</keyword>
<dbReference type="CDD" id="cd06898">
    <property type="entry name" value="PX_SNX10"/>
    <property type="match status" value="1"/>
</dbReference>
<name>A0A3Q1AIR3_AMPOC</name>
<proteinExistence type="inferred from homology"/>
<feature type="domain" description="PX" evidence="11">
    <location>
        <begin position="25"/>
        <end position="143"/>
    </location>
</feature>
<keyword evidence="13" id="KW-1185">Reference proteome</keyword>
<dbReference type="Ensembl" id="ENSAOCT00000014051.2">
    <property type="protein sequence ID" value="ENSAOCP00000000958.2"/>
    <property type="gene ID" value="ENSAOCG00000003877.2"/>
</dbReference>
<dbReference type="STRING" id="80972.ENSAOCP00000000958"/>